<reference evidence="8" key="2">
    <citation type="journal article" date="2023" name="Plants (Basel)">
        <title>Annotation of the Turnera subulata (Passifloraceae) Draft Genome Reveals the S-Locus Evolved after the Divergence of Turneroideae from Passifloroideae in a Stepwise Manner.</title>
        <authorList>
            <person name="Henning P.M."/>
            <person name="Roalson E.H."/>
            <person name="Mir W."/>
            <person name="McCubbin A.G."/>
            <person name="Shore J.S."/>
        </authorList>
    </citation>
    <scope>NUCLEOTIDE SEQUENCE</scope>
    <source>
        <strain evidence="8">F60SS</strain>
    </source>
</reference>
<dbReference type="GO" id="GO:0140359">
    <property type="term" value="F:ABC-type transporter activity"/>
    <property type="evidence" value="ECO:0007669"/>
    <property type="project" value="InterPro"/>
</dbReference>
<evidence type="ECO:0000256" key="5">
    <source>
        <dbReference type="ARBA" id="ARBA00023136"/>
    </source>
</evidence>
<dbReference type="AlphaFoldDB" id="A0A9Q0FUT2"/>
<feature type="domain" description="ABC-2 type transporter transmembrane" evidence="7">
    <location>
        <begin position="203"/>
        <end position="291"/>
    </location>
</feature>
<evidence type="ECO:0000256" key="6">
    <source>
        <dbReference type="SAM" id="Phobius"/>
    </source>
</evidence>
<comment type="subcellular location">
    <subcellularLocation>
        <location evidence="1">Membrane</location>
        <topology evidence="1">Multi-pass membrane protein</topology>
    </subcellularLocation>
</comment>
<feature type="transmembrane region" description="Helical" evidence="6">
    <location>
        <begin position="165"/>
        <end position="183"/>
    </location>
</feature>
<evidence type="ECO:0000256" key="2">
    <source>
        <dbReference type="ARBA" id="ARBA00022448"/>
    </source>
</evidence>
<dbReference type="PANTHER" id="PTHR19241">
    <property type="entry name" value="ATP-BINDING CASSETTE TRANSPORTER"/>
    <property type="match status" value="1"/>
</dbReference>
<organism evidence="8 9">
    <name type="scientific">Turnera subulata</name>
    <dbReference type="NCBI Taxonomy" id="218843"/>
    <lineage>
        <taxon>Eukaryota</taxon>
        <taxon>Viridiplantae</taxon>
        <taxon>Streptophyta</taxon>
        <taxon>Embryophyta</taxon>
        <taxon>Tracheophyta</taxon>
        <taxon>Spermatophyta</taxon>
        <taxon>Magnoliopsida</taxon>
        <taxon>eudicotyledons</taxon>
        <taxon>Gunneridae</taxon>
        <taxon>Pentapetalae</taxon>
        <taxon>rosids</taxon>
        <taxon>fabids</taxon>
        <taxon>Malpighiales</taxon>
        <taxon>Passifloraceae</taxon>
        <taxon>Turnera</taxon>
    </lineage>
</organism>
<feature type="transmembrane region" description="Helical" evidence="6">
    <location>
        <begin position="241"/>
        <end position="261"/>
    </location>
</feature>
<dbReference type="InterPro" id="IPR013525">
    <property type="entry name" value="ABC2_TM"/>
</dbReference>
<dbReference type="OrthoDB" id="66620at2759"/>
<gene>
    <name evidence="8" type="ORF">Tsubulata_027880</name>
</gene>
<evidence type="ECO:0000313" key="8">
    <source>
        <dbReference type="EMBL" id="KAJ4838001.1"/>
    </source>
</evidence>
<evidence type="ECO:0000256" key="3">
    <source>
        <dbReference type="ARBA" id="ARBA00022692"/>
    </source>
</evidence>
<evidence type="ECO:0000313" key="9">
    <source>
        <dbReference type="Proteomes" id="UP001141552"/>
    </source>
</evidence>
<protein>
    <recommendedName>
        <fullName evidence="7">ABC-2 type transporter transmembrane domain-containing protein</fullName>
    </recommendedName>
</protein>
<proteinExistence type="predicted"/>
<keyword evidence="4 6" id="KW-1133">Transmembrane helix</keyword>
<feature type="transmembrane region" description="Helical" evidence="6">
    <location>
        <begin position="203"/>
        <end position="229"/>
    </location>
</feature>
<evidence type="ECO:0000259" key="7">
    <source>
        <dbReference type="Pfam" id="PF01061"/>
    </source>
</evidence>
<dbReference type="EMBL" id="JAKUCV010003690">
    <property type="protein sequence ID" value="KAJ4838001.1"/>
    <property type="molecule type" value="Genomic_DNA"/>
</dbReference>
<feature type="domain" description="ABC-2 type transporter transmembrane" evidence="7">
    <location>
        <begin position="144"/>
        <end position="199"/>
    </location>
</feature>
<keyword evidence="9" id="KW-1185">Reference proteome</keyword>
<keyword evidence="2" id="KW-0813">Transport</keyword>
<accession>A0A9Q0FUT2</accession>
<evidence type="ECO:0000256" key="1">
    <source>
        <dbReference type="ARBA" id="ARBA00004141"/>
    </source>
</evidence>
<evidence type="ECO:0000256" key="4">
    <source>
        <dbReference type="ARBA" id="ARBA00022989"/>
    </source>
</evidence>
<keyword evidence="5 6" id="KW-0472">Membrane</keyword>
<sequence length="349" mass="40265">MLFMEEVMELVELNELRQALVGLPGFNVELVANPLLYSWMSHLRSRCQSCCNCSNCGHWKTVDTGRTVVCTIHQPSIDIFESFDVLFLLKKGGQEIHAGPLGHNSAHLIQCFEGNKALVKELSTPAPDSKVLHFPTRFSQPSFTQFKACVWKQHQSFWRNPPYTAVKFLFATTVALLFCSIYWDAGSQISSSKFPMFSYKQHYMIGLLLNSFGTYSLSTSHMLYFTLYGMMSVAITPNQHISYIISIMFYGIWNLFLRFIIPRPLIPVWWRWYHWLSPISWSLYGLLTSQYGNINDRRIETGKTVAEVVRIYFGYENEYLGVVAVVVGFGVLFAFVYAFAIKVFNFQRW</sequence>
<dbReference type="GO" id="GO:0005886">
    <property type="term" value="C:plasma membrane"/>
    <property type="evidence" value="ECO:0007669"/>
    <property type="project" value="UniProtKB-ARBA"/>
</dbReference>
<dbReference type="Proteomes" id="UP001141552">
    <property type="component" value="Unassembled WGS sequence"/>
</dbReference>
<reference evidence="8" key="1">
    <citation type="submission" date="2022-02" db="EMBL/GenBank/DDBJ databases">
        <authorList>
            <person name="Henning P.M."/>
            <person name="McCubbin A.G."/>
            <person name="Shore J.S."/>
        </authorList>
    </citation>
    <scope>NUCLEOTIDE SEQUENCE</scope>
    <source>
        <strain evidence="8">F60SS</strain>
        <tissue evidence="8">Leaves</tissue>
    </source>
</reference>
<dbReference type="Pfam" id="PF01061">
    <property type="entry name" value="ABC2_membrane"/>
    <property type="match status" value="2"/>
</dbReference>
<keyword evidence="3 6" id="KW-0812">Transmembrane</keyword>
<comment type="caution">
    <text evidence="8">The sequence shown here is derived from an EMBL/GenBank/DDBJ whole genome shotgun (WGS) entry which is preliminary data.</text>
</comment>
<feature type="transmembrane region" description="Helical" evidence="6">
    <location>
        <begin position="319"/>
        <end position="340"/>
    </location>
</feature>
<name>A0A9Q0FUT2_9ROSI</name>